<accession>A0A0A9AUG4</accession>
<name>A0A0A9AUG4_ARUDO</name>
<proteinExistence type="predicted"/>
<sequence length="48" mass="5203">MESKNVGISCLPCLVTTISNLFRAKRIGTRITDTISEGGGKQIAYDFP</sequence>
<dbReference type="AlphaFoldDB" id="A0A0A9AUG4"/>
<dbReference type="EMBL" id="GBRH01245355">
    <property type="protein sequence ID" value="JAD52540.1"/>
    <property type="molecule type" value="Transcribed_RNA"/>
</dbReference>
<organism evidence="1">
    <name type="scientific">Arundo donax</name>
    <name type="common">Giant reed</name>
    <name type="synonym">Donax arundinaceus</name>
    <dbReference type="NCBI Taxonomy" id="35708"/>
    <lineage>
        <taxon>Eukaryota</taxon>
        <taxon>Viridiplantae</taxon>
        <taxon>Streptophyta</taxon>
        <taxon>Embryophyta</taxon>
        <taxon>Tracheophyta</taxon>
        <taxon>Spermatophyta</taxon>
        <taxon>Magnoliopsida</taxon>
        <taxon>Liliopsida</taxon>
        <taxon>Poales</taxon>
        <taxon>Poaceae</taxon>
        <taxon>PACMAD clade</taxon>
        <taxon>Arundinoideae</taxon>
        <taxon>Arundineae</taxon>
        <taxon>Arundo</taxon>
    </lineage>
</organism>
<reference evidence="1" key="1">
    <citation type="submission" date="2014-09" db="EMBL/GenBank/DDBJ databases">
        <authorList>
            <person name="Magalhaes I.L.F."/>
            <person name="Oliveira U."/>
            <person name="Santos F.R."/>
            <person name="Vidigal T.H.D.A."/>
            <person name="Brescovit A.D."/>
            <person name="Santos A.J."/>
        </authorList>
    </citation>
    <scope>NUCLEOTIDE SEQUENCE</scope>
    <source>
        <tissue evidence="1">Shoot tissue taken approximately 20 cm above the soil surface</tissue>
    </source>
</reference>
<reference evidence="1" key="2">
    <citation type="journal article" date="2015" name="Data Brief">
        <title>Shoot transcriptome of the giant reed, Arundo donax.</title>
        <authorList>
            <person name="Barrero R.A."/>
            <person name="Guerrero F.D."/>
            <person name="Moolhuijzen P."/>
            <person name="Goolsby J.A."/>
            <person name="Tidwell J."/>
            <person name="Bellgard S.E."/>
            <person name="Bellgard M.I."/>
        </authorList>
    </citation>
    <scope>NUCLEOTIDE SEQUENCE</scope>
    <source>
        <tissue evidence="1">Shoot tissue taken approximately 20 cm above the soil surface</tissue>
    </source>
</reference>
<evidence type="ECO:0000313" key="1">
    <source>
        <dbReference type="EMBL" id="JAD52540.1"/>
    </source>
</evidence>
<protein>
    <submittedName>
        <fullName evidence="1">Uncharacterized protein</fullName>
    </submittedName>
</protein>